<keyword evidence="1" id="KW-0472">Membrane</keyword>
<keyword evidence="3" id="KW-1185">Reference proteome</keyword>
<feature type="transmembrane region" description="Helical" evidence="1">
    <location>
        <begin position="35"/>
        <end position="57"/>
    </location>
</feature>
<proteinExistence type="predicted"/>
<keyword evidence="1" id="KW-0812">Transmembrane</keyword>
<reference evidence="2" key="1">
    <citation type="submission" date="2022-06" db="EMBL/GenBank/DDBJ databases">
        <authorList>
            <person name="Dietemann V."/>
            <person name="Ory F."/>
            <person name="Dainat B."/>
            <person name="Oberhansli S."/>
        </authorList>
    </citation>
    <scope>NUCLEOTIDE SEQUENCE</scope>
    <source>
        <strain evidence="2">Ena-SAMPLE-TAB-26-04-2022-14:26:32:270-5432</strain>
    </source>
</reference>
<sequence length="216" mass="23631">MVNPTTSSTDVTGSFHSTSISLIQNKSSGPELLQAAFWGGAFGGLFGGIGGGLGIMWGKVLTTARQYTSQLKPNQIITGLKQAMQENVIREAPLKARKGLETRGYKPQPGERTITREQYKAQEQKSREAFRYEGVDKVGKGGNITDEMRPINPKTGEIIYHNWAPTRPINLETEKYLVDKVAVARSGLSGKYKGISDMLKLKLKDSNSLISSPTVK</sequence>
<comment type="caution">
    <text evidence="2">The sequence shown here is derived from an EMBL/GenBank/DDBJ whole genome shotgun (WGS) entry which is preliminary data.</text>
</comment>
<accession>A0ABM9FZ74</accession>
<evidence type="ECO:0008006" key="4">
    <source>
        <dbReference type="Google" id="ProtNLM"/>
    </source>
</evidence>
<gene>
    <name evidence="2" type="ORF">WJ0W_001804</name>
</gene>
<evidence type="ECO:0000313" key="3">
    <source>
        <dbReference type="Proteomes" id="UP001154322"/>
    </source>
</evidence>
<keyword evidence="1" id="KW-1133">Transmembrane helix</keyword>
<organism evidence="2 3">
    <name type="scientific">Paenibacillus melissococcoides</name>
    <dbReference type="NCBI Taxonomy" id="2912268"/>
    <lineage>
        <taxon>Bacteria</taxon>
        <taxon>Bacillati</taxon>
        <taxon>Bacillota</taxon>
        <taxon>Bacilli</taxon>
        <taxon>Bacillales</taxon>
        <taxon>Paenibacillaceae</taxon>
        <taxon>Paenibacillus</taxon>
    </lineage>
</organism>
<evidence type="ECO:0000256" key="1">
    <source>
        <dbReference type="SAM" id="Phobius"/>
    </source>
</evidence>
<evidence type="ECO:0000313" key="2">
    <source>
        <dbReference type="EMBL" id="CAH8244570.1"/>
    </source>
</evidence>
<protein>
    <recommendedName>
        <fullName evidence="4">Pre-toxin TG domain-containing protein</fullName>
    </recommendedName>
</protein>
<dbReference type="EMBL" id="CALYLO010000002">
    <property type="protein sequence ID" value="CAH8244570.1"/>
    <property type="molecule type" value="Genomic_DNA"/>
</dbReference>
<dbReference type="Proteomes" id="UP001154322">
    <property type="component" value="Unassembled WGS sequence"/>
</dbReference>
<name>A0ABM9FZ74_9BACL</name>